<feature type="compositionally biased region" description="Low complexity" evidence="2">
    <location>
        <begin position="198"/>
        <end position="213"/>
    </location>
</feature>
<dbReference type="OrthoDB" id="2666821at2"/>
<keyword evidence="4" id="KW-1185">Reference proteome</keyword>
<sequence length="221" mass="23789">MKEFIAKKCEQKLLELNLQMFAGEGGGDGGSGEPGGAGNLGGTPPVCAEPISFASQSELDSFVDKRLAKSLETAQAKWKAEQEEALEAAKSEAARLAQMTAEERAQMEEKKRQEAEAERLADITRRELRLEAFEELTERNLPKELIDAVVLTDADACKKSVDSIEKAFRAAVEEGVKDRLANSAQPPVFGGGSGGAPEAGSIGSRLGKQSQQKQESKFFKN</sequence>
<evidence type="ECO:0008006" key="5">
    <source>
        <dbReference type="Google" id="ProtNLM"/>
    </source>
</evidence>
<dbReference type="RefSeq" id="WP_010756755.1">
    <property type="nucleotide sequence ID" value="NZ_ASWD01000006.1"/>
</dbReference>
<dbReference type="HOGENOM" id="CLU_101266_0_0_9"/>
<evidence type="ECO:0000256" key="2">
    <source>
        <dbReference type="SAM" id="MobiDB-lite"/>
    </source>
</evidence>
<dbReference type="Pfam" id="PF14265">
    <property type="entry name" value="DUF4355"/>
    <property type="match status" value="1"/>
</dbReference>
<keyword evidence="1" id="KW-0175">Coiled coil</keyword>
<reference evidence="3 4" key="1">
    <citation type="submission" date="2013-02" db="EMBL/GenBank/DDBJ databases">
        <title>The Genome Sequence of Enterococcus pallens BAA-351.</title>
        <authorList>
            <consortium name="The Broad Institute Genome Sequencing Platform"/>
            <consortium name="The Broad Institute Genome Sequencing Center for Infectious Disease"/>
            <person name="Earl A.M."/>
            <person name="Gilmore M.S."/>
            <person name="Lebreton F."/>
            <person name="Walker B."/>
            <person name="Young S.K."/>
            <person name="Zeng Q."/>
            <person name="Gargeya S."/>
            <person name="Fitzgerald M."/>
            <person name="Haas B."/>
            <person name="Abouelleil A."/>
            <person name="Alvarado L."/>
            <person name="Arachchi H.M."/>
            <person name="Berlin A.M."/>
            <person name="Chapman S.B."/>
            <person name="Dewar J."/>
            <person name="Goldberg J."/>
            <person name="Griggs A."/>
            <person name="Gujja S."/>
            <person name="Hansen M."/>
            <person name="Howarth C."/>
            <person name="Imamovic A."/>
            <person name="Larimer J."/>
            <person name="McCowan C."/>
            <person name="Murphy C."/>
            <person name="Neiman D."/>
            <person name="Pearson M."/>
            <person name="Priest M."/>
            <person name="Roberts A."/>
            <person name="Saif S."/>
            <person name="Shea T."/>
            <person name="Sisk P."/>
            <person name="Sykes S."/>
            <person name="Wortman J."/>
            <person name="Nusbaum C."/>
            <person name="Birren B."/>
        </authorList>
    </citation>
    <scope>NUCLEOTIDE SEQUENCE [LARGE SCALE GENOMIC DNA]</scope>
    <source>
        <strain evidence="3 4">ATCC BAA-351</strain>
    </source>
</reference>
<organism evidence="3 4">
    <name type="scientific">Enterococcus pallens ATCC BAA-351</name>
    <dbReference type="NCBI Taxonomy" id="1158607"/>
    <lineage>
        <taxon>Bacteria</taxon>
        <taxon>Bacillati</taxon>
        <taxon>Bacillota</taxon>
        <taxon>Bacilli</taxon>
        <taxon>Lactobacillales</taxon>
        <taxon>Enterococcaceae</taxon>
        <taxon>Enterococcus</taxon>
    </lineage>
</organism>
<dbReference type="AlphaFoldDB" id="R2SPW1"/>
<proteinExistence type="predicted"/>
<dbReference type="PATRIC" id="fig|1158607.3.peg.1723"/>
<feature type="compositionally biased region" description="Gly residues" evidence="2">
    <location>
        <begin position="23"/>
        <end position="41"/>
    </location>
</feature>
<evidence type="ECO:0000313" key="3">
    <source>
        <dbReference type="EMBL" id="EOH94836.1"/>
    </source>
</evidence>
<name>R2SPW1_9ENTE</name>
<dbReference type="eggNOG" id="ENOG5032NI5">
    <property type="taxonomic scope" value="Bacteria"/>
</dbReference>
<feature type="region of interest" description="Disordered" evidence="2">
    <location>
        <begin position="182"/>
        <end position="221"/>
    </location>
</feature>
<accession>R2SPW1</accession>
<protein>
    <recommendedName>
        <fullName evidence="5">DUF4355 domain-containing protein</fullName>
    </recommendedName>
</protein>
<dbReference type="STRING" id="160454.RV10_GL004128"/>
<dbReference type="EMBL" id="AJAQ01000014">
    <property type="protein sequence ID" value="EOH94836.1"/>
    <property type="molecule type" value="Genomic_DNA"/>
</dbReference>
<feature type="region of interest" description="Disordered" evidence="2">
    <location>
        <begin position="21"/>
        <end position="44"/>
    </location>
</feature>
<evidence type="ECO:0000256" key="1">
    <source>
        <dbReference type="SAM" id="Coils"/>
    </source>
</evidence>
<evidence type="ECO:0000313" key="4">
    <source>
        <dbReference type="Proteomes" id="UP000013782"/>
    </source>
</evidence>
<gene>
    <name evidence="3" type="ORF">UAU_01758</name>
</gene>
<dbReference type="Proteomes" id="UP000013782">
    <property type="component" value="Unassembled WGS sequence"/>
</dbReference>
<comment type="caution">
    <text evidence="3">The sequence shown here is derived from an EMBL/GenBank/DDBJ whole genome shotgun (WGS) entry which is preliminary data.</text>
</comment>
<feature type="coiled-coil region" evidence="1">
    <location>
        <begin position="79"/>
        <end position="127"/>
    </location>
</feature>
<dbReference type="InterPro" id="IPR025580">
    <property type="entry name" value="Gp46"/>
</dbReference>